<feature type="domain" description="Heterokaryon incompatibility" evidence="1">
    <location>
        <begin position="34"/>
        <end position="89"/>
    </location>
</feature>
<reference evidence="2" key="1">
    <citation type="journal article" date="2023" name="Mol. Phylogenet. Evol.">
        <title>Genome-scale phylogeny and comparative genomics of the fungal order Sordariales.</title>
        <authorList>
            <person name="Hensen N."/>
            <person name="Bonometti L."/>
            <person name="Westerberg I."/>
            <person name="Brannstrom I.O."/>
            <person name="Guillou S."/>
            <person name="Cros-Aarteil S."/>
            <person name="Calhoun S."/>
            <person name="Haridas S."/>
            <person name="Kuo A."/>
            <person name="Mondo S."/>
            <person name="Pangilinan J."/>
            <person name="Riley R."/>
            <person name="LaButti K."/>
            <person name="Andreopoulos B."/>
            <person name="Lipzen A."/>
            <person name="Chen C."/>
            <person name="Yan M."/>
            <person name="Daum C."/>
            <person name="Ng V."/>
            <person name="Clum A."/>
            <person name="Steindorff A."/>
            <person name="Ohm R.A."/>
            <person name="Martin F."/>
            <person name="Silar P."/>
            <person name="Natvig D.O."/>
            <person name="Lalanne C."/>
            <person name="Gautier V."/>
            <person name="Ament-Velasquez S.L."/>
            <person name="Kruys A."/>
            <person name="Hutchinson M.I."/>
            <person name="Powell A.J."/>
            <person name="Barry K."/>
            <person name="Miller A.N."/>
            <person name="Grigoriev I.V."/>
            <person name="Debuchy R."/>
            <person name="Gladieux P."/>
            <person name="Hiltunen Thoren M."/>
            <person name="Johannesson H."/>
        </authorList>
    </citation>
    <scope>NUCLEOTIDE SEQUENCE</scope>
    <source>
        <strain evidence="2">PSN293</strain>
    </source>
</reference>
<comment type="caution">
    <text evidence="2">The sequence shown here is derived from an EMBL/GenBank/DDBJ whole genome shotgun (WGS) entry which is preliminary data.</text>
</comment>
<dbReference type="Pfam" id="PF06985">
    <property type="entry name" value="HET"/>
    <property type="match status" value="1"/>
</dbReference>
<dbReference type="PANTHER" id="PTHR10622:SF10">
    <property type="entry name" value="HET DOMAIN-CONTAINING PROTEIN"/>
    <property type="match status" value="1"/>
</dbReference>
<evidence type="ECO:0000313" key="2">
    <source>
        <dbReference type="EMBL" id="KAK4213701.1"/>
    </source>
</evidence>
<dbReference type="AlphaFoldDB" id="A0AAN6Y7M5"/>
<name>A0AAN6Y7M5_9PEZI</name>
<dbReference type="InterPro" id="IPR010730">
    <property type="entry name" value="HET"/>
</dbReference>
<dbReference type="EMBL" id="MU858105">
    <property type="protein sequence ID" value="KAK4213701.1"/>
    <property type="molecule type" value="Genomic_DNA"/>
</dbReference>
<evidence type="ECO:0000313" key="3">
    <source>
        <dbReference type="Proteomes" id="UP001301769"/>
    </source>
</evidence>
<reference evidence="2" key="2">
    <citation type="submission" date="2023-05" db="EMBL/GenBank/DDBJ databases">
        <authorList>
            <consortium name="Lawrence Berkeley National Laboratory"/>
            <person name="Steindorff A."/>
            <person name="Hensen N."/>
            <person name="Bonometti L."/>
            <person name="Westerberg I."/>
            <person name="Brannstrom I.O."/>
            <person name="Guillou S."/>
            <person name="Cros-Aarteil S."/>
            <person name="Calhoun S."/>
            <person name="Haridas S."/>
            <person name="Kuo A."/>
            <person name="Mondo S."/>
            <person name="Pangilinan J."/>
            <person name="Riley R."/>
            <person name="Labutti K."/>
            <person name="Andreopoulos B."/>
            <person name="Lipzen A."/>
            <person name="Chen C."/>
            <person name="Yanf M."/>
            <person name="Daum C."/>
            <person name="Ng V."/>
            <person name="Clum A."/>
            <person name="Ohm R."/>
            <person name="Martin F."/>
            <person name="Silar P."/>
            <person name="Natvig D."/>
            <person name="Lalanne C."/>
            <person name="Gautier V."/>
            <person name="Ament-Velasquez S.L."/>
            <person name="Kruys A."/>
            <person name="Hutchinson M.I."/>
            <person name="Powell A.J."/>
            <person name="Barry K."/>
            <person name="Miller A.N."/>
            <person name="Grigoriev I.V."/>
            <person name="Debuchy R."/>
            <person name="Gladieux P."/>
            <person name="Thoren M.H."/>
            <person name="Johannesson H."/>
        </authorList>
    </citation>
    <scope>NUCLEOTIDE SEQUENCE</scope>
    <source>
        <strain evidence="2">PSN293</strain>
    </source>
</reference>
<accession>A0AAN6Y7M5</accession>
<evidence type="ECO:0000259" key="1">
    <source>
        <dbReference type="Pfam" id="PF06985"/>
    </source>
</evidence>
<dbReference type="Proteomes" id="UP001301769">
    <property type="component" value="Unassembled WGS sequence"/>
</dbReference>
<organism evidence="2 3">
    <name type="scientific">Rhypophila decipiens</name>
    <dbReference type="NCBI Taxonomy" id="261697"/>
    <lineage>
        <taxon>Eukaryota</taxon>
        <taxon>Fungi</taxon>
        <taxon>Dikarya</taxon>
        <taxon>Ascomycota</taxon>
        <taxon>Pezizomycotina</taxon>
        <taxon>Sordariomycetes</taxon>
        <taxon>Sordariomycetidae</taxon>
        <taxon>Sordariales</taxon>
        <taxon>Naviculisporaceae</taxon>
        <taxon>Rhypophila</taxon>
    </lineage>
</organism>
<protein>
    <submittedName>
        <fullName evidence="2">Heterokaryon incompatibility protein-domain-containing protein</fullName>
    </submittedName>
</protein>
<dbReference type="PANTHER" id="PTHR10622">
    <property type="entry name" value="HET DOMAIN-CONTAINING PROTEIN"/>
    <property type="match status" value="1"/>
</dbReference>
<keyword evidence="3" id="KW-1185">Reference proteome</keyword>
<sequence length="105" mass="11823">MATKPTSRKMMTKAASPGIYKNKGLATKRKPGYDKIERCCARARAYDIEYVWIDTCCIDKTSSAERSEAIKSMYGWYEGARICYAWLCDVPTADSVILPIDPRAV</sequence>
<proteinExistence type="predicted"/>
<gene>
    <name evidence="2" type="ORF">QBC37DRAFT_373812</name>
</gene>